<dbReference type="PROSITE" id="PS50304">
    <property type="entry name" value="TUDOR"/>
    <property type="match status" value="1"/>
</dbReference>
<keyword evidence="5" id="KW-0547">Nucleotide-binding</keyword>
<proteinExistence type="predicted"/>
<dbReference type="PANTHER" id="PTHR18934:SF113">
    <property type="entry name" value="ATP-DEPENDENT RNA HELICASE TDRD9"/>
    <property type="match status" value="1"/>
</dbReference>
<dbReference type="FunFam" id="1.20.120.1080:FF:000081">
    <property type="entry name" value="Tudor domain containing 9"/>
    <property type="match status" value="1"/>
</dbReference>
<evidence type="ECO:0000313" key="11">
    <source>
        <dbReference type="Proteomes" id="UP001153737"/>
    </source>
</evidence>
<dbReference type="CDD" id="cd18791">
    <property type="entry name" value="SF2_C_RHA"/>
    <property type="match status" value="1"/>
</dbReference>
<dbReference type="GO" id="GO:0005737">
    <property type="term" value="C:cytoplasm"/>
    <property type="evidence" value="ECO:0007669"/>
    <property type="project" value="UniProtKB-ARBA"/>
</dbReference>
<organism evidence="10 11">
    <name type="scientific">Phaedon cochleariae</name>
    <name type="common">Mustard beetle</name>
    <dbReference type="NCBI Taxonomy" id="80249"/>
    <lineage>
        <taxon>Eukaryota</taxon>
        <taxon>Metazoa</taxon>
        <taxon>Ecdysozoa</taxon>
        <taxon>Arthropoda</taxon>
        <taxon>Hexapoda</taxon>
        <taxon>Insecta</taxon>
        <taxon>Pterygota</taxon>
        <taxon>Neoptera</taxon>
        <taxon>Endopterygota</taxon>
        <taxon>Coleoptera</taxon>
        <taxon>Polyphaga</taxon>
        <taxon>Cucujiformia</taxon>
        <taxon>Chrysomeloidea</taxon>
        <taxon>Chrysomelidae</taxon>
        <taxon>Chrysomelinae</taxon>
        <taxon>Chrysomelini</taxon>
        <taxon>Phaedon</taxon>
    </lineage>
</organism>
<sequence length="1280" mass="147030">MRIHIEKSDPVSSNIFVFQVGLEKRISPDMLLTYMTTGVLLQKIIRNKSLQQYTHIIIDEIHERNKDLDFLLLIVRRFLFTNSSRTKIILMSATIEAEQFAHYFRCQSYAAPIIYVNKENFYTKTTFYLEDIDVRPVSDGSNFELDKPEISEDMWKVFTLLVAILWKLDASNPLTNQKIIGSVLVFLPGINEIEEAHKRLLKHYEELLRDSSASTTGDPKTKWEIIPLHSSLPNDEQARAFKPAKAGSRKIILSTNIAESSITVQDSYYVIDFCMTKVMTVDPITKYMSLKLEWASHVNCDQRAGRVGRIGNGRVYRLVPRSFYQYKLPRKSIPEIIRAPLETTVLQAKMLNLNDSPQQILALAMNPPNLKNIELTILSLKEIGGLLQTCRGKFSASDGDITFLGTVMASLPIDVHLSKLIVLGHLFSCLEEAIIMAAGCSIQNIFSIPFQQRFNAYKKLLLWADGSFSDLIALLNLYQVWQSCKRENHFDSFQSELRWCSMNLVSLKGLREWNLLVIEIKQRLDFLNIKSIPGQIHLKHDEKPLIIKIITAGAFYPNFFVRAPDCVQQDEREAVKMVGGRNPFQSVYFTGLDPTQPGPLYIRQIKDLLRNDRESAGDMAIGFDGSTKIYVEFKNKDRKRQQVTVSVDGRSMVTDTIPGRIPKEVYEAVRKRQLKDRFELKVLPVQDAWNWAEKNGIKRKTTLQKFEEYSIPENSERNCFTEDDYSPIPALDIQFINIKITEHIDAAHFWANTLDSEIHLGKIEETLNKTVLHEVLAVGGRVELGKIYAARYSEDNMFYRCQVINLNDKMAQVIFIDYGNIQQMPLYGLYLLPDRPECLLPPLGVECILHGVQPSMKLNPKGLWTEQVNEHWKNQTYNVLLFGQVHSVVDNVVYLVVYKSDPGRKQIKSLNQMMLDLGHAEPAVESFLSKEDHAKREKVHRADNPNQEAVRLSHDKVESYHDFEGPKLGSNCKTIELKGPYSPLEMRLYGCIESSADKSVEIEGNSINTVLLDSEPQDYHTRLLVAGYVSQSATGSRIKLRQTTLMPNVPGLPMLLTLIFCPTMRPKVTEDVTRVASLLCGLGFNPYTDKPFYPAHDLVMTLDTELTEDEINQINRIRFYMNQGMKLMYELTQEVLNQEELVRTQKALKKDLVDLIYAHRKPVQRMNVKYANVWSKNMVDTVTLKPNVSEESEDIWPLLWFVRLNKTGEYSTQIAKNLDELQEIARTYVPTIESQCHLCQTLFVTVHEVRRHLITKEHKQNVSDYYEQLQELNRCEDPVD</sequence>
<dbReference type="Proteomes" id="UP001153737">
    <property type="component" value="Chromosome 4"/>
</dbReference>
<evidence type="ECO:0000259" key="9">
    <source>
        <dbReference type="PROSITE" id="PS51194"/>
    </source>
</evidence>
<dbReference type="AlphaFoldDB" id="A0A9N9SK95"/>
<evidence type="ECO:0000256" key="4">
    <source>
        <dbReference type="ARBA" id="ARBA00022801"/>
    </source>
</evidence>
<dbReference type="InterPro" id="IPR035437">
    <property type="entry name" value="SNase_OB-fold_sf"/>
</dbReference>
<dbReference type="SUPFAM" id="SSF52540">
    <property type="entry name" value="P-loop containing nucleoside triphosphate hydrolases"/>
    <property type="match status" value="2"/>
</dbReference>
<keyword evidence="11" id="KW-1185">Reference proteome</keyword>
<dbReference type="InterPro" id="IPR014001">
    <property type="entry name" value="Helicase_ATP-bd"/>
</dbReference>
<feature type="domain" description="Helicase ATP-binding" evidence="8">
    <location>
        <begin position="1"/>
        <end position="113"/>
    </location>
</feature>
<dbReference type="OrthoDB" id="66977at2759"/>
<evidence type="ECO:0000256" key="3">
    <source>
        <dbReference type="ARBA" id="ARBA00022490"/>
    </source>
</evidence>
<name>A0A9N9SK95_PHACE</name>
<dbReference type="PROSITE" id="PS51192">
    <property type="entry name" value="HELICASE_ATP_BIND_1"/>
    <property type="match status" value="1"/>
</dbReference>
<dbReference type="Gene3D" id="2.40.50.90">
    <property type="match status" value="1"/>
</dbReference>
<keyword evidence="5" id="KW-0067">ATP-binding</keyword>
<dbReference type="PROSITE" id="PS51194">
    <property type="entry name" value="HELICASE_CTER"/>
    <property type="match status" value="1"/>
</dbReference>
<dbReference type="Gene3D" id="1.20.120.1080">
    <property type="match status" value="1"/>
</dbReference>
<dbReference type="GO" id="GO:0003723">
    <property type="term" value="F:RNA binding"/>
    <property type="evidence" value="ECO:0007669"/>
    <property type="project" value="TreeGrafter"/>
</dbReference>
<evidence type="ECO:0000256" key="1">
    <source>
        <dbReference type="ARBA" id="ARBA00012552"/>
    </source>
</evidence>
<gene>
    <name evidence="10" type="ORF">PHAECO_LOCUS7860</name>
</gene>
<evidence type="ECO:0000313" key="10">
    <source>
        <dbReference type="EMBL" id="CAG9820351.1"/>
    </source>
</evidence>
<dbReference type="FunFam" id="2.30.30.140:FF:000018">
    <property type="entry name" value="Serine/threonine-protein kinase 31"/>
    <property type="match status" value="1"/>
</dbReference>
<evidence type="ECO:0000256" key="5">
    <source>
        <dbReference type="ARBA" id="ARBA00022806"/>
    </source>
</evidence>
<reference evidence="10" key="2">
    <citation type="submission" date="2022-10" db="EMBL/GenBank/DDBJ databases">
        <authorList>
            <consortium name="ENA_rothamsted_submissions"/>
            <consortium name="culmorum"/>
            <person name="King R."/>
        </authorList>
    </citation>
    <scope>NUCLEOTIDE SEQUENCE</scope>
</reference>
<dbReference type="Pfam" id="PF00271">
    <property type="entry name" value="Helicase_C"/>
    <property type="match status" value="1"/>
</dbReference>
<dbReference type="InterPro" id="IPR001650">
    <property type="entry name" value="Helicase_C-like"/>
</dbReference>
<comment type="catalytic activity">
    <reaction evidence="6">
        <text>ATP + H2O = ADP + phosphate + H(+)</text>
        <dbReference type="Rhea" id="RHEA:13065"/>
        <dbReference type="ChEBI" id="CHEBI:15377"/>
        <dbReference type="ChEBI" id="CHEBI:15378"/>
        <dbReference type="ChEBI" id="CHEBI:30616"/>
        <dbReference type="ChEBI" id="CHEBI:43474"/>
        <dbReference type="ChEBI" id="CHEBI:456216"/>
        <dbReference type="EC" id="3.6.4.13"/>
    </reaction>
</comment>
<dbReference type="Pfam" id="PF00567">
    <property type="entry name" value="TUDOR"/>
    <property type="match status" value="1"/>
</dbReference>
<evidence type="ECO:0000259" key="8">
    <source>
        <dbReference type="PROSITE" id="PS51192"/>
    </source>
</evidence>
<dbReference type="SMART" id="SM00847">
    <property type="entry name" value="HA2"/>
    <property type="match status" value="1"/>
</dbReference>
<dbReference type="EC" id="3.6.4.13" evidence="1"/>
<dbReference type="InterPro" id="IPR002999">
    <property type="entry name" value="Tudor"/>
</dbReference>
<keyword evidence="5" id="KW-0347">Helicase</keyword>
<keyword evidence="3" id="KW-0963">Cytoplasm</keyword>
<dbReference type="Gene3D" id="3.40.50.300">
    <property type="entry name" value="P-loop containing nucleotide triphosphate hydrolases"/>
    <property type="match status" value="2"/>
</dbReference>
<dbReference type="Gene3D" id="2.30.30.140">
    <property type="match status" value="1"/>
</dbReference>
<evidence type="ECO:0000259" key="7">
    <source>
        <dbReference type="PROSITE" id="PS50304"/>
    </source>
</evidence>
<dbReference type="InterPro" id="IPR027417">
    <property type="entry name" value="P-loop_NTPase"/>
</dbReference>
<dbReference type="SMART" id="SM00333">
    <property type="entry name" value="TUDOR"/>
    <property type="match status" value="1"/>
</dbReference>
<evidence type="ECO:0000256" key="2">
    <source>
        <dbReference type="ARBA" id="ARBA00013352"/>
    </source>
</evidence>
<dbReference type="Pfam" id="PF21010">
    <property type="entry name" value="HA2_C"/>
    <property type="match status" value="1"/>
</dbReference>
<dbReference type="GO" id="GO:0003724">
    <property type="term" value="F:RNA helicase activity"/>
    <property type="evidence" value="ECO:0007669"/>
    <property type="project" value="UniProtKB-EC"/>
</dbReference>
<dbReference type="SUPFAM" id="SSF63748">
    <property type="entry name" value="Tudor/PWWP/MBT"/>
    <property type="match status" value="1"/>
</dbReference>
<accession>A0A9N9SK95</accession>
<evidence type="ECO:0000256" key="6">
    <source>
        <dbReference type="ARBA" id="ARBA00047984"/>
    </source>
</evidence>
<dbReference type="PANTHER" id="PTHR18934">
    <property type="entry name" value="ATP-DEPENDENT RNA HELICASE"/>
    <property type="match status" value="1"/>
</dbReference>
<feature type="domain" description="Helicase C-terminal" evidence="9">
    <location>
        <begin position="160"/>
        <end position="352"/>
    </location>
</feature>
<dbReference type="InterPro" id="IPR007502">
    <property type="entry name" value="Helicase-assoc_dom"/>
</dbReference>
<keyword evidence="4" id="KW-0378">Hydrolase</keyword>
<feature type="domain" description="Tudor" evidence="7">
    <location>
        <begin position="781"/>
        <end position="839"/>
    </location>
</feature>
<dbReference type="EMBL" id="OU896710">
    <property type="protein sequence ID" value="CAG9820351.1"/>
    <property type="molecule type" value="Genomic_DNA"/>
</dbReference>
<protein>
    <recommendedName>
        <fullName evidence="2">Probable ATP-dependent RNA helicase spindle-E</fullName>
        <ecNumber evidence="1">3.6.4.13</ecNumber>
    </recommendedName>
</protein>
<dbReference type="SMART" id="SM00490">
    <property type="entry name" value="HELICc"/>
    <property type="match status" value="1"/>
</dbReference>
<dbReference type="GO" id="GO:0016787">
    <property type="term" value="F:hydrolase activity"/>
    <property type="evidence" value="ECO:0007669"/>
    <property type="project" value="UniProtKB-KW"/>
</dbReference>
<reference evidence="10" key="1">
    <citation type="submission" date="2022-01" db="EMBL/GenBank/DDBJ databases">
        <authorList>
            <person name="King R."/>
        </authorList>
    </citation>
    <scope>NUCLEOTIDE SEQUENCE</scope>
</reference>